<dbReference type="PANTHER" id="PTHR46796:SF6">
    <property type="entry name" value="ARAC SUBFAMILY"/>
    <property type="match status" value="1"/>
</dbReference>
<keyword evidence="2" id="KW-0238">DNA-binding</keyword>
<dbReference type="Gene3D" id="1.10.10.60">
    <property type="entry name" value="Homeodomain-like"/>
    <property type="match status" value="2"/>
</dbReference>
<dbReference type="PROSITE" id="PS01124">
    <property type="entry name" value="HTH_ARAC_FAMILY_2"/>
    <property type="match status" value="1"/>
</dbReference>
<dbReference type="PANTHER" id="PTHR46796">
    <property type="entry name" value="HTH-TYPE TRANSCRIPTIONAL ACTIVATOR RHAS-RELATED"/>
    <property type="match status" value="1"/>
</dbReference>
<dbReference type="RefSeq" id="WP_183976494.1">
    <property type="nucleotide sequence ID" value="NZ_JACHEB010000004.1"/>
</dbReference>
<dbReference type="InterPro" id="IPR018060">
    <property type="entry name" value="HTH_AraC"/>
</dbReference>
<accession>A0A9X0U498</accession>
<dbReference type="PRINTS" id="PR00032">
    <property type="entry name" value="HTHARAC"/>
</dbReference>
<dbReference type="GO" id="GO:0043565">
    <property type="term" value="F:sequence-specific DNA binding"/>
    <property type="evidence" value="ECO:0007669"/>
    <property type="project" value="InterPro"/>
</dbReference>
<sequence>MDMSNGLQLQHLESSIETEPKYYMQHQQSLAKVLSPGRYQHGVSRNKLFDYSYGAGELIVCNRGIDEFVRWNSKIQILKVDLPDEVFRAIAEEVGAESVEIRSSTKFEDKRVDALVSAIQAEEEGGSLAGRLYMDSIAQALASALVQLRGNLKRGLLQYHCGLTPTQLSRVKQLVYGRIDREISLQEMAGAAGLSTSYFNQMFRRSTGQAAHQFVLNARVEHAKDLLKSPRLRVIDVAISCGFQTSQHFARVFRAVCAVTPTEYRRALGVTG</sequence>
<dbReference type="PROSITE" id="PS00041">
    <property type="entry name" value="HTH_ARAC_FAMILY_1"/>
    <property type="match status" value="1"/>
</dbReference>
<evidence type="ECO:0000256" key="2">
    <source>
        <dbReference type="ARBA" id="ARBA00023125"/>
    </source>
</evidence>
<dbReference type="EMBL" id="JACHEB010000004">
    <property type="protein sequence ID" value="MBB5328750.1"/>
    <property type="molecule type" value="Genomic_DNA"/>
</dbReference>
<keyword evidence="6" id="KW-1185">Reference proteome</keyword>
<evidence type="ECO:0000313" key="5">
    <source>
        <dbReference type="EMBL" id="MBB5328750.1"/>
    </source>
</evidence>
<gene>
    <name evidence="5" type="ORF">HDF14_002360</name>
</gene>
<keyword evidence="1" id="KW-0805">Transcription regulation</keyword>
<keyword evidence="3" id="KW-0804">Transcription</keyword>
<evidence type="ECO:0000256" key="1">
    <source>
        <dbReference type="ARBA" id="ARBA00023015"/>
    </source>
</evidence>
<reference evidence="5 6" key="1">
    <citation type="submission" date="2020-08" db="EMBL/GenBank/DDBJ databases">
        <title>Genomic Encyclopedia of Type Strains, Phase IV (KMG-V): Genome sequencing to study the core and pangenomes of soil and plant-associated prokaryotes.</title>
        <authorList>
            <person name="Whitman W."/>
        </authorList>
    </citation>
    <scope>NUCLEOTIDE SEQUENCE [LARGE SCALE GENOMIC DNA]</scope>
    <source>
        <strain evidence="5 6">X5P2</strain>
    </source>
</reference>
<dbReference type="InterPro" id="IPR009057">
    <property type="entry name" value="Homeodomain-like_sf"/>
</dbReference>
<name>A0A9X0U498_9BACT</name>
<dbReference type="InterPro" id="IPR050204">
    <property type="entry name" value="AraC_XylS_family_regulators"/>
</dbReference>
<dbReference type="InterPro" id="IPR018062">
    <property type="entry name" value="HTH_AraC-typ_CS"/>
</dbReference>
<comment type="caution">
    <text evidence="5">The sequence shown here is derived from an EMBL/GenBank/DDBJ whole genome shotgun (WGS) entry which is preliminary data.</text>
</comment>
<dbReference type="SMART" id="SM00342">
    <property type="entry name" value="HTH_ARAC"/>
    <property type="match status" value="1"/>
</dbReference>
<dbReference type="SUPFAM" id="SSF46689">
    <property type="entry name" value="Homeodomain-like"/>
    <property type="match status" value="2"/>
</dbReference>
<evidence type="ECO:0000259" key="4">
    <source>
        <dbReference type="PROSITE" id="PS01124"/>
    </source>
</evidence>
<evidence type="ECO:0000313" key="6">
    <source>
        <dbReference type="Proteomes" id="UP000535182"/>
    </source>
</evidence>
<dbReference type="InterPro" id="IPR020449">
    <property type="entry name" value="Tscrpt_reg_AraC-type_HTH"/>
</dbReference>
<dbReference type="Proteomes" id="UP000535182">
    <property type="component" value="Unassembled WGS sequence"/>
</dbReference>
<feature type="domain" description="HTH araC/xylS-type" evidence="4">
    <location>
        <begin position="169"/>
        <end position="267"/>
    </location>
</feature>
<dbReference type="AlphaFoldDB" id="A0A9X0U498"/>
<dbReference type="Pfam" id="PF12833">
    <property type="entry name" value="HTH_18"/>
    <property type="match status" value="1"/>
</dbReference>
<organism evidence="5 6">
    <name type="scientific">Tunturiibacter gelidiferens</name>
    <dbReference type="NCBI Taxonomy" id="3069689"/>
    <lineage>
        <taxon>Bacteria</taxon>
        <taxon>Pseudomonadati</taxon>
        <taxon>Acidobacteriota</taxon>
        <taxon>Terriglobia</taxon>
        <taxon>Terriglobales</taxon>
        <taxon>Acidobacteriaceae</taxon>
        <taxon>Tunturiibacter</taxon>
    </lineage>
</organism>
<proteinExistence type="predicted"/>
<evidence type="ECO:0000256" key="3">
    <source>
        <dbReference type="ARBA" id="ARBA00023163"/>
    </source>
</evidence>
<protein>
    <submittedName>
        <fullName evidence="5">AraC family transcriptional regulator</fullName>
    </submittedName>
</protein>
<dbReference type="GO" id="GO:0003700">
    <property type="term" value="F:DNA-binding transcription factor activity"/>
    <property type="evidence" value="ECO:0007669"/>
    <property type="project" value="InterPro"/>
</dbReference>